<organism evidence="9 10">
    <name type="scientific">Patella caerulea</name>
    <name type="common">Rayed Mediterranean limpet</name>
    <dbReference type="NCBI Taxonomy" id="87958"/>
    <lineage>
        <taxon>Eukaryota</taxon>
        <taxon>Metazoa</taxon>
        <taxon>Spiralia</taxon>
        <taxon>Lophotrochozoa</taxon>
        <taxon>Mollusca</taxon>
        <taxon>Gastropoda</taxon>
        <taxon>Patellogastropoda</taxon>
        <taxon>Patelloidea</taxon>
        <taxon>Patellidae</taxon>
        <taxon>Patella</taxon>
    </lineage>
</organism>
<keyword evidence="3" id="KW-0677">Repeat</keyword>
<feature type="compositionally biased region" description="Basic and acidic residues" evidence="7">
    <location>
        <begin position="176"/>
        <end position="187"/>
    </location>
</feature>
<dbReference type="InterPro" id="IPR050502">
    <property type="entry name" value="Euk_RNA-bind_prot"/>
</dbReference>
<gene>
    <name evidence="9" type="ORF">SNE40_011691</name>
</gene>
<comment type="similarity">
    <text evidence="2">Belongs to the RRM MRD1 family.</text>
</comment>
<feature type="domain" description="RRM" evidence="8">
    <location>
        <begin position="687"/>
        <end position="770"/>
    </location>
</feature>
<name>A0AAN8JPU8_PATCE</name>
<dbReference type="PANTHER" id="PTHR48025:SF1">
    <property type="entry name" value="RRM DOMAIN-CONTAINING PROTEIN"/>
    <property type="match status" value="1"/>
</dbReference>
<dbReference type="InterPro" id="IPR034423">
    <property type="entry name" value="RBM19_RRM5"/>
</dbReference>
<evidence type="ECO:0000259" key="8">
    <source>
        <dbReference type="PROSITE" id="PS50102"/>
    </source>
</evidence>
<proteinExistence type="inferred from homology"/>
<evidence type="ECO:0000256" key="4">
    <source>
        <dbReference type="ARBA" id="ARBA00022884"/>
    </source>
</evidence>
<feature type="compositionally biased region" description="Basic and acidic residues" evidence="7">
    <location>
        <begin position="660"/>
        <end position="674"/>
    </location>
</feature>
<dbReference type="InterPro" id="IPR035979">
    <property type="entry name" value="RBD_domain_sf"/>
</dbReference>
<dbReference type="FunFam" id="3.30.70.330:FF:000240">
    <property type="entry name" value="RNA binding motif protein 19"/>
    <property type="match status" value="1"/>
</dbReference>
<dbReference type="InterPro" id="IPR034421">
    <property type="entry name" value="RBM19_RRM6"/>
</dbReference>
<feature type="domain" description="RRM" evidence="8">
    <location>
        <begin position="385"/>
        <end position="463"/>
    </location>
</feature>
<comment type="subcellular location">
    <subcellularLocation>
        <location evidence="1">Nucleus</location>
    </subcellularLocation>
</comment>
<feature type="domain" description="RRM" evidence="8">
    <location>
        <begin position="790"/>
        <end position="870"/>
    </location>
</feature>
<dbReference type="FunFam" id="3.30.70.330:FF:000277">
    <property type="entry name" value="RNA binding motif protein 19"/>
    <property type="match status" value="1"/>
</dbReference>
<evidence type="ECO:0000256" key="5">
    <source>
        <dbReference type="ARBA" id="ARBA00023242"/>
    </source>
</evidence>
<evidence type="ECO:0000256" key="7">
    <source>
        <dbReference type="SAM" id="MobiDB-lite"/>
    </source>
</evidence>
<dbReference type="GO" id="GO:0005634">
    <property type="term" value="C:nucleus"/>
    <property type="evidence" value="ECO:0007669"/>
    <property type="project" value="UniProtKB-SubCell"/>
</dbReference>
<dbReference type="PROSITE" id="PS50102">
    <property type="entry name" value="RRM"/>
    <property type="match status" value="6"/>
</dbReference>
<evidence type="ECO:0000256" key="2">
    <source>
        <dbReference type="ARBA" id="ARBA00008033"/>
    </source>
</evidence>
<sequence length="907" mass="102956">MSRLIVKNLPKRVKESKLRQLFGAHGTLTDCTLKYTREGLFRRFAFIGYKTAAEAQAAQRFLDRSFLNTDQIEVSIATTVNDEEKPRAWSKYSQDSSAFQRIERNDPAYIEKAKKEYDELKKKERAGRINDLLGDLKDDEGFQEFLKVHDSADKRPIWTNDTIEAGIKSKQLRKDKEEVKVDKTKDVSDEEEEDEEQTKSIQKKKKDKSLKKEKNKMSKAKISDMDYLKAKMSKSDFSDDDEEEKDKINDEHVDEEENQTGREKMDTRDAPPNTQEKRYTVLVKGLKGACGANTIIQFFKPLKVGKIDIKKSENGVNIGIAYVDFFTLKDMEQAQKRSKNFINGKKVIIKKVGEKMVDVEVKKPRPWEIKNFKTTEDEEGIAESGRLFVRNLAYSCTEEEVEEVFKCFGPLAEVSLQVDRLMNKPKGFALVTYMMPEHAVAAYSKLDGSIFQGRMLHIIPGKEKKEFEDADGLTYKKKKELEKKKLAKSSHNWNSLFLGANAVADVMAEKYGTSKGNILDVDGKASLGVRMALGETQIVAETREFLIENGVSLDSFSQANAPRSKTVLLAKNLPAGTKIDELKTLFGKFGNIGRLLLPPSCVTALIEFLEPNDARAAFTRLAYSKFHHLPLYLEWAPVEVFKPPPSPIKEGNIETAPSGNKEDESATSSSKKDEAAEDSENEAEEGATLFVKNVSFETTDSDFSAVFEKCGKVVQANIAKKMDVKNPGKQLSMGFGFVQFHQKSSLEKALKELQKVELDGHKLELKRSNRATQNSNIKDRKKQKDKKATTKILVRNIPFEAKVHELSELFKVFGEIKFVRLPKKLSGTGTHRGFGFVDFLSKEDAKRAFNALCHSTHLYGRRLVLEWADTEENIDDLRRKVAEQYYDEPVVKKLKKSTFIEKLERTG</sequence>
<evidence type="ECO:0000256" key="6">
    <source>
        <dbReference type="PROSITE-ProRule" id="PRU00176"/>
    </source>
</evidence>
<evidence type="ECO:0000256" key="1">
    <source>
        <dbReference type="ARBA" id="ARBA00004123"/>
    </source>
</evidence>
<dbReference type="CDD" id="cd12571">
    <property type="entry name" value="RRM6_RBM19"/>
    <property type="match status" value="1"/>
</dbReference>
<feature type="domain" description="RRM" evidence="8">
    <location>
        <begin position="566"/>
        <end position="638"/>
    </location>
</feature>
<keyword evidence="5" id="KW-0539">Nucleus</keyword>
<dbReference type="Pfam" id="PF00076">
    <property type="entry name" value="RRM_1"/>
    <property type="match status" value="5"/>
</dbReference>
<dbReference type="InterPro" id="IPR000504">
    <property type="entry name" value="RRM_dom"/>
</dbReference>
<comment type="caution">
    <text evidence="9">The sequence shown here is derived from an EMBL/GenBank/DDBJ whole genome shotgun (WGS) entry which is preliminary data.</text>
</comment>
<dbReference type="Gene3D" id="3.30.70.330">
    <property type="match status" value="6"/>
</dbReference>
<dbReference type="InterPro" id="IPR012677">
    <property type="entry name" value="Nucleotide-bd_a/b_plait_sf"/>
</dbReference>
<dbReference type="CDD" id="cd12318">
    <property type="entry name" value="RRM5_RBM19_like"/>
    <property type="match status" value="1"/>
</dbReference>
<dbReference type="SUPFAM" id="SSF54928">
    <property type="entry name" value="RNA-binding domain, RBD"/>
    <property type="match status" value="5"/>
</dbReference>
<dbReference type="FunFam" id="3.30.70.330:FF:000738">
    <property type="entry name" value="RNA-binding motif protein 19"/>
    <property type="match status" value="1"/>
</dbReference>
<dbReference type="GO" id="GO:0003729">
    <property type="term" value="F:mRNA binding"/>
    <property type="evidence" value="ECO:0007669"/>
    <property type="project" value="TreeGrafter"/>
</dbReference>
<accession>A0AAN8JPU8</accession>
<feature type="domain" description="RRM" evidence="8">
    <location>
        <begin position="2"/>
        <end position="79"/>
    </location>
</feature>
<keyword evidence="4 6" id="KW-0694">RNA-binding</keyword>
<evidence type="ECO:0000313" key="9">
    <source>
        <dbReference type="EMBL" id="KAK6179300.1"/>
    </source>
</evidence>
<evidence type="ECO:0000313" key="10">
    <source>
        <dbReference type="Proteomes" id="UP001347796"/>
    </source>
</evidence>
<feature type="region of interest" description="Disordered" evidence="7">
    <location>
        <begin position="233"/>
        <end position="276"/>
    </location>
</feature>
<keyword evidence="10" id="KW-1185">Reference proteome</keyword>
<feature type="region of interest" description="Disordered" evidence="7">
    <location>
        <begin position="646"/>
        <end position="684"/>
    </location>
</feature>
<dbReference type="EMBL" id="JAZGQO010000008">
    <property type="protein sequence ID" value="KAK6179300.1"/>
    <property type="molecule type" value="Genomic_DNA"/>
</dbReference>
<dbReference type="SMART" id="SM00360">
    <property type="entry name" value="RRM"/>
    <property type="match status" value="6"/>
</dbReference>
<feature type="compositionally biased region" description="Basic and acidic residues" evidence="7">
    <location>
        <begin position="259"/>
        <end position="276"/>
    </location>
</feature>
<dbReference type="Proteomes" id="UP001347796">
    <property type="component" value="Unassembled WGS sequence"/>
</dbReference>
<feature type="domain" description="RRM" evidence="8">
    <location>
        <begin position="279"/>
        <end position="364"/>
    </location>
</feature>
<feature type="region of interest" description="Disordered" evidence="7">
    <location>
        <begin position="176"/>
        <end position="218"/>
    </location>
</feature>
<evidence type="ECO:0000256" key="3">
    <source>
        <dbReference type="ARBA" id="ARBA00022737"/>
    </source>
</evidence>
<dbReference type="PANTHER" id="PTHR48025">
    <property type="entry name" value="OS02G0815200 PROTEIN"/>
    <property type="match status" value="1"/>
</dbReference>
<feature type="compositionally biased region" description="Acidic residues" evidence="7">
    <location>
        <begin position="675"/>
        <end position="684"/>
    </location>
</feature>
<dbReference type="AlphaFoldDB" id="A0AAN8JPU8"/>
<reference evidence="9 10" key="1">
    <citation type="submission" date="2024-01" db="EMBL/GenBank/DDBJ databases">
        <title>The genome of the rayed Mediterranean limpet Patella caerulea (Linnaeus, 1758).</title>
        <authorList>
            <person name="Anh-Thu Weber A."/>
            <person name="Halstead-Nussloch G."/>
        </authorList>
    </citation>
    <scope>NUCLEOTIDE SEQUENCE [LARGE SCALE GENOMIC DNA]</scope>
    <source>
        <strain evidence="9">AATW-2023a</strain>
        <tissue evidence="9">Whole specimen</tissue>
    </source>
</reference>
<protein>
    <recommendedName>
        <fullName evidence="8">RRM domain-containing protein</fullName>
    </recommendedName>
</protein>